<keyword evidence="3" id="KW-1185">Reference proteome</keyword>
<evidence type="ECO:0000313" key="2">
    <source>
        <dbReference type="EMBL" id="ATZ18503.1"/>
    </source>
</evidence>
<dbReference type="KEGG" id="esx:ESOMN_v1c01180"/>
<reference evidence="2 3" key="1">
    <citation type="submission" date="2017-11" db="EMBL/GenBank/DDBJ databases">
        <title>Genome sequence of Entomoplasma somnilux PYAN-1 (ATCC 49194).</title>
        <authorList>
            <person name="Lo W.-S."/>
            <person name="Gasparich G.E."/>
            <person name="Kuo C.-H."/>
        </authorList>
    </citation>
    <scope>NUCLEOTIDE SEQUENCE [LARGE SCALE GENOMIC DNA]</scope>
    <source>
        <strain evidence="2 3">PYAN-1</strain>
    </source>
</reference>
<dbReference type="RefSeq" id="WP_024863812.1">
    <property type="nucleotide sequence ID" value="NZ_CP024965.1"/>
</dbReference>
<dbReference type="EMBL" id="CP024965">
    <property type="protein sequence ID" value="ATZ18503.1"/>
    <property type="molecule type" value="Genomic_DNA"/>
</dbReference>
<sequence length="233" mass="26998">MKLQTWSIYKGKKLKNLEGQTLVEKEFPFVLLRPDLNKENRVLGIVINGEYANTSILDLQNRILSSDHIYDIFKDKLGLVDIADISEYHLGSENISQNSIRQENIQILVDVYNIFIKKEVITFESDDYSTIEKIRQQPDLFSDVNLETMPLPQLLNTLGAGLQDYNDKMTLIKQETDEEAKVLKVLNVSNLQSNLIVFFDETLKRFDEIIKNQAKELENLRQELANFKKNKGE</sequence>
<evidence type="ECO:0000256" key="1">
    <source>
        <dbReference type="SAM" id="Coils"/>
    </source>
</evidence>
<protein>
    <submittedName>
        <fullName evidence="2">Uncharacterized protein</fullName>
    </submittedName>
</protein>
<organism evidence="2 3">
    <name type="scientific">Williamsoniiplasma somnilux</name>
    <dbReference type="NCBI Taxonomy" id="215578"/>
    <lineage>
        <taxon>Bacteria</taxon>
        <taxon>Bacillati</taxon>
        <taxon>Mycoplasmatota</taxon>
        <taxon>Mollicutes</taxon>
        <taxon>Entomoplasmatales</taxon>
        <taxon>Williamsoniiplasma</taxon>
    </lineage>
</organism>
<dbReference type="AlphaFoldDB" id="A0A2K8P0T2"/>
<feature type="coiled-coil region" evidence="1">
    <location>
        <begin position="203"/>
        <end position="230"/>
    </location>
</feature>
<keyword evidence="1" id="KW-0175">Coiled coil</keyword>
<dbReference type="Proteomes" id="UP000232230">
    <property type="component" value="Chromosome"/>
</dbReference>
<accession>A0A2K8P0T2</accession>
<proteinExistence type="predicted"/>
<name>A0A2K8P0T2_9MOLU</name>
<evidence type="ECO:0000313" key="3">
    <source>
        <dbReference type="Proteomes" id="UP000232230"/>
    </source>
</evidence>
<gene>
    <name evidence="2" type="ORF">ESOMN_v1c01180</name>
</gene>